<proteinExistence type="predicted"/>
<feature type="domain" description="Histidine kinase" evidence="15">
    <location>
        <begin position="150"/>
        <end position="367"/>
    </location>
</feature>
<dbReference type="Proteomes" id="UP000886723">
    <property type="component" value="Unassembled WGS sequence"/>
</dbReference>
<keyword evidence="10" id="KW-0067">ATP-binding</keyword>
<dbReference type="CDD" id="cd00075">
    <property type="entry name" value="HATPase"/>
    <property type="match status" value="1"/>
</dbReference>
<dbReference type="Gene3D" id="3.30.565.10">
    <property type="entry name" value="Histidine kinase-like ATPase, C-terminal domain"/>
    <property type="match status" value="1"/>
</dbReference>
<comment type="catalytic activity">
    <reaction evidence="1">
        <text>ATP + protein L-histidine = ADP + protein N-phospho-L-histidine.</text>
        <dbReference type="EC" id="2.7.13.3"/>
    </reaction>
</comment>
<dbReference type="Gene3D" id="6.10.340.10">
    <property type="match status" value="1"/>
</dbReference>
<keyword evidence="11 14" id="KW-1133">Transmembrane helix</keyword>
<dbReference type="EMBL" id="DVON01000112">
    <property type="protein sequence ID" value="HIV12525.1"/>
    <property type="molecule type" value="Genomic_DNA"/>
</dbReference>
<dbReference type="GO" id="GO:0000155">
    <property type="term" value="F:phosphorelay sensor kinase activity"/>
    <property type="evidence" value="ECO:0007669"/>
    <property type="project" value="InterPro"/>
</dbReference>
<dbReference type="PRINTS" id="PR00344">
    <property type="entry name" value="BCTRLSENSOR"/>
</dbReference>
<dbReference type="CDD" id="cd06225">
    <property type="entry name" value="HAMP"/>
    <property type="match status" value="1"/>
</dbReference>
<dbReference type="Pfam" id="PF00512">
    <property type="entry name" value="HisKA"/>
    <property type="match status" value="1"/>
</dbReference>
<evidence type="ECO:0000259" key="15">
    <source>
        <dbReference type="PROSITE" id="PS50109"/>
    </source>
</evidence>
<dbReference type="AlphaFoldDB" id="A0A9D1NTI6"/>
<evidence type="ECO:0000256" key="10">
    <source>
        <dbReference type="ARBA" id="ARBA00022840"/>
    </source>
</evidence>
<keyword evidence="13 14" id="KW-0472">Membrane</keyword>
<evidence type="ECO:0000256" key="8">
    <source>
        <dbReference type="ARBA" id="ARBA00022741"/>
    </source>
</evidence>
<evidence type="ECO:0000256" key="3">
    <source>
        <dbReference type="ARBA" id="ARBA00012438"/>
    </source>
</evidence>
<gene>
    <name evidence="17" type="ORF">IAA63_05220</name>
</gene>
<reference evidence="17" key="2">
    <citation type="journal article" date="2021" name="PeerJ">
        <title>Extensive microbial diversity within the chicken gut microbiome revealed by metagenomics and culture.</title>
        <authorList>
            <person name="Gilroy R."/>
            <person name="Ravi A."/>
            <person name="Getino M."/>
            <person name="Pursley I."/>
            <person name="Horton D.L."/>
            <person name="Alikhan N.F."/>
            <person name="Baker D."/>
            <person name="Gharbi K."/>
            <person name="Hall N."/>
            <person name="Watson M."/>
            <person name="Adriaenssens E.M."/>
            <person name="Foster-Nyarko E."/>
            <person name="Jarju S."/>
            <person name="Secka A."/>
            <person name="Antonio M."/>
            <person name="Oren A."/>
            <person name="Chaudhuri R.R."/>
            <person name="La Ragione R."/>
            <person name="Hildebrand F."/>
            <person name="Pallen M.J."/>
        </authorList>
    </citation>
    <scope>NUCLEOTIDE SEQUENCE</scope>
    <source>
        <strain evidence="17">ChiBcec2-4451</strain>
    </source>
</reference>
<evidence type="ECO:0000256" key="2">
    <source>
        <dbReference type="ARBA" id="ARBA00004651"/>
    </source>
</evidence>
<dbReference type="InterPro" id="IPR050398">
    <property type="entry name" value="HssS/ArlS-like"/>
</dbReference>
<sequence length="373" mass="42966">MTNKFIRTFEERMAFYILISAAVTALFECLLGFTIREISEWLRYSGYRSAMMGPDGLNPGVRWGLMLFLGLVVFVICFYALIRRYMKYVRIITNGIRDIAQGDFDKEIPVRTLDEFGQIAGYLNQMEANIKVIMERERLAEHTKNDLISSVAHDLRTPLTSIIGYLGWVREQEELDEQTRKKYLDIAYRKARHLEQMTNELFGFVKLEHREMPVHMGSLDMVQLMAQLLDENAPSFERYGLVAEFSCREKAMPVTADGNLLARMFENLLNNAVKYGKDGKLIRVEMEKRGPLVITRVINYGYVIPQEEQEKLFRKFYRVEHSRSQDTGGTGLGLAIVEQIAQLHGGSVSVRSDLEGTVFEVTLPEKQKMEETI</sequence>
<evidence type="ECO:0000256" key="5">
    <source>
        <dbReference type="ARBA" id="ARBA00022553"/>
    </source>
</evidence>
<dbReference type="EC" id="2.7.13.3" evidence="3"/>
<keyword evidence="9 17" id="KW-0418">Kinase</keyword>
<evidence type="ECO:0000256" key="11">
    <source>
        <dbReference type="ARBA" id="ARBA00022989"/>
    </source>
</evidence>
<name>A0A9D1NTI6_9FIRM</name>
<reference evidence="17" key="1">
    <citation type="submission" date="2020-10" db="EMBL/GenBank/DDBJ databases">
        <authorList>
            <person name="Gilroy R."/>
        </authorList>
    </citation>
    <scope>NUCLEOTIDE SEQUENCE</scope>
    <source>
        <strain evidence="17">ChiBcec2-4451</strain>
    </source>
</reference>
<dbReference type="InterPro" id="IPR004358">
    <property type="entry name" value="Sig_transdc_His_kin-like_C"/>
</dbReference>
<dbReference type="InterPro" id="IPR003661">
    <property type="entry name" value="HisK_dim/P_dom"/>
</dbReference>
<feature type="domain" description="HAMP" evidence="16">
    <location>
        <begin position="83"/>
        <end position="135"/>
    </location>
</feature>
<dbReference type="SMART" id="SM00387">
    <property type="entry name" value="HATPase_c"/>
    <property type="match status" value="1"/>
</dbReference>
<dbReference type="SUPFAM" id="SSF47384">
    <property type="entry name" value="Homodimeric domain of signal transducing histidine kinase"/>
    <property type="match status" value="1"/>
</dbReference>
<evidence type="ECO:0000256" key="12">
    <source>
        <dbReference type="ARBA" id="ARBA00023012"/>
    </source>
</evidence>
<dbReference type="InterPro" id="IPR005467">
    <property type="entry name" value="His_kinase_dom"/>
</dbReference>
<protein>
    <recommendedName>
        <fullName evidence="3">histidine kinase</fullName>
        <ecNumber evidence="3">2.7.13.3</ecNumber>
    </recommendedName>
</protein>
<evidence type="ECO:0000313" key="18">
    <source>
        <dbReference type="Proteomes" id="UP000886723"/>
    </source>
</evidence>
<keyword evidence="5" id="KW-0597">Phosphoprotein</keyword>
<evidence type="ECO:0000256" key="14">
    <source>
        <dbReference type="SAM" id="Phobius"/>
    </source>
</evidence>
<dbReference type="PANTHER" id="PTHR45528">
    <property type="entry name" value="SENSOR HISTIDINE KINASE CPXA"/>
    <property type="match status" value="1"/>
</dbReference>
<dbReference type="InterPro" id="IPR036890">
    <property type="entry name" value="HATPase_C_sf"/>
</dbReference>
<evidence type="ECO:0000256" key="9">
    <source>
        <dbReference type="ARBA" id="ARBA00022777"/>
    </source>
</evidence>
<feature type="transmembrane region" description="Helical" evidence="14">
    <location>
        <begin position="61"/>
        <end position="82"/>
    </location>
</feature>
<keyword evidence="7 14" id="KW-0812">Transmembrane</keyword>
<dbReference type="SUPFAM" id="SSF55874">
    <property type="entry name" value="ATPase domain of HSP90 chaperone/DNA topoisomerase II/histidine kinase"/>
    <property type="match status" value="1"/>
</dbReference>
<dbReference type="InterPro" id="IPR003594">
    <property type="entry name" value="HATPase_dom"/>
</dbReference>
<dbReference type="PROSITE" id="PS50885">
    <property type="entry name" value="HAMP"/>
    <property type="match status" value="1"/>
</dbReference>
<evidence type="ECO:0000256" key="13">
    <source>
        <dbReference type="ARBA" id="ARBA00023136"/>
    </source>
</evidence>
<evidence type="ECO:0000256" key="6">
    <source>
        <dbReference type="ARBA" id="ARBA00022679"/>
    </source>
</evidence>
<evidence type="ECO:0000256" key="1">
    <source>
        <dbReference type="ARBA" id="ARBA00000085"/>
    </source>
</evidence>
<dbReference type="SMART" id="SM00304">
    <property type="entry name" value="HAMP"/>
    <property type="match status" value="1"/>
</dbReference>
<dbReference type="PANTHER" id="PTHR45528:SF1">
    <property type="entry name" value="SENSOR HISTIDINE KINASE CPXA"/>
    <property type="match status" value="1"/>
</dbReference>
<dbReference type="PROSITE" id="PS50109">
    <property type="entry name" value="HIS_KIN"/>
    <property type="match status" value="1"/>
</dbReference>
<evidence type="ECO:0000256" key="4">
    <source>
        <dbReference type="ARBA" id="ARBA00022475"/>
    </source>
</evidence>
<dbReference type="InterPro" id="IPR036097">
    <property type="entry name" value="HisK_dim/P_sf"/>
</dbReference>
<dbReference type="SUPFAM" id="SSF158472">
    <property type="entry name" value="HAMP domain-like"/>
    <property type="match status" value="1"/>
</dbReference>
<keyword evidence="4" id="KW-1003">Cell membrane</keyword>
<dbReference type="Pfam" id="PF02518">
    <property type="entry name" value="HATPase_c"/>
    <property type="match status" value="1"/>
</dbReference>
<evidence type="ECO:0000259" key="16">
    <source>
        <dbReference type="PROSITE" id="PS50885"/>
    </source>
</evidence>
<dbReference type="InterPro" id="IPR003660">
    <property type="entry name" value="HAMP_dom"/>
</dbReference>
<comment type="caution">
    <text evidence="17">The sequence shown here is derived from an EMBL/GenBank/DDBJ whole genome shotgun (WGS) entry which is preliminary data.</text>
</comment>
<keyword evidence="12" id="KW-0902">Two-component regulatory system</keyword>
<dbReference type="Pfam" id="PF00672">
    <property type="entry name" value="HAMP"/>
    <property type="match status" value="1"/>
</dbReference>
<keyword evidence="8" id="KW-0547">Nucleotide-binding</keyword>
<dbReference type="Gene3D" id="1.10.287.130">
    <property type="match status" value="1"/>
</dbReference>
<feature type="transmembrane region" description="Helical" evidence="14">
    <location>
        <begin position="14"/>
        <end position="35"/>
    </location>
</feature>
<accession>A0A9D1NTI6</accession>
<dbReference type="FunFam" id="3.30.565.10:FF:000013">
    <property type="entry name" value="Two-component sensor histidine kinase"/>
    <property type="match status" value="1"/>
</dbReference>
<dbReference type="CDD" id="cd00082">
    <property type="entry name" value="HisKA"/>
    <property type="match status" value="1"/>
</dbReference>
<organism evidence="17 18">
    <name type="scientific">Candidatus Pullilachnospira stercoravium</name>
    <dbReference type="NCBI Taxonomy" id="2840913"/>
    <lineage>
        <taxon>Bacteria</taxon>
        <taxon>Bacillati</taxon>
        <taxon>Bacillota</taxon>
        <taxon>Clostridia</taxon>
        <taxon>Lachnospirales</taxon>
        <taxon>Lachnospiraceae</taxon>
        <taxon>Lachnospiraceae incertae sedis</taxon>
        <taxon>Candidatus Pullilachnospira</taxon>
    </lineage>
</organism>
<dbReference type="GO" id="GO:0005886">
    <property type="term" value="C:plasma membrane"/>
    <property type="evidence" value="ECO:0007669"/>
    <property type="project" value="UniProtKB-SubCell"/>
</dbReference>
<dbReference type="GO" id="GO:0005524">
    <property type="term" value="F:ATP binding"/>
    <property type="evidence" value="ECO:0007669"/>
    <property type="project" value="UniProtKB-KW"/>
</dbReference>
<keyword evidence="6" id="KW-0808">Transferase</keyword>
<comment type="subcellular location">
    <subcellularLocation>
        <location evidence="2">Cell membrane</location>
        <topology evidence="2">Multi-pass membrane protein</topology>
    </subcellularLocation>
</comment>
<evidence type="ECO:0000256" key="7">
    <source>
        <dbReference type="ARBA" id="ARBA00022692"/>
    </source>
</evidence>
<dbReference type="SMART" id="SM00388">
    <property type="entry name" value="HisKA"/>
    <property type="match status" value="1"/>
</dbReference>
<evidence type="ECO:0000313" key="17">
    <source>
        <dbReference type="EMBL" id="HIV12525.1"/>
    </source>
</evidence>